<reference evidence="1 2" key="1">
    <citation type="journal article" date="2018" name="Nat. Biotechnol.">
        <title>A standardized bacterial taxonomy based on genome phylogeny substantially revises the tree of life.</title>
        <authorList>
            <person name="Parks D.H."/>
            <person name="Chuvochina M."/>
            <person name="Waite D.W."/>
            <person name="Rinke C."/>
            <person name="Skarshewski A."/>
            <person name="Chaumeil P.A."/>
            <person name="Hugenholtz P."/>
        </authorList>
    </citation>
    <scope>NUCLEOTIDE SEQUENCE [LARGE SCALE GENOMIC DNA]</scope>
    <source>
        <strain evidence="1">UBA10227</strain>
    </source>
</reference>
<dbReference type="AlphaFoldDB" id="A0A3D6BNG8"/>
<comment type="caution">
    <text evidence="1">The sequence shown here is derived from an EMBL/GenBank/DDBJ whole genome shotgun (WGS) entry which is preliminary data.</text>
</comment>
<evidence type="ECO:0000313" key="1">
    <source>
        <dbReference type="EMBL" id="HCY80801.1"/>
    </source>
</evidence>
<evidence type="ECO:0008006" key="3">
    <source>
        <dbReference type="Google" id="ProtNLM"/>
    </source>
</evidence>
<protein>
    <recommendedName>
        <fullName evidence="3">PD(D/E)XK endonuclease domain-containing protein</fullName>
    </recommendedName>
</protein>
<proteinExistence type="predicted"/>
<dbReference type="InterPro" id="IPR011856">
    <property type="entry name" value="tRNA_endonuc-like_dom_sf"/>
</dbReference>
<evidence type="ECO:0000313" key="2">
    <source>
        <dbReference type="Proteomes" id="UP000263268"/>
    </source>
</evidence>
<dbReference type="EMBL" id="DPRK01000062">
    <property type="protein sequence ID" value="HCY80801.1"/>
    <property type="molecule type" value="Genomic_DNA"/>
</dbReference>
<sequence length="97" mass="11224">MSYAKIAKGVQSEFIAAAWLSKKNYTVYWRTQDNDVIDLVAVHRVTGKVKKIDVKTASIRKTWKPGTLISRKESDYQKQLGVKILYVFKNGECKWKK</sequence>
<dbReference type="Proteomes" id="UP000263268">
    <property type="component" value="Unassembled WGS sequence"/>
</dbReference>
<organism evidence="1 2">
    <name type="scientific">Xanthomarina gelatinilytica</name>
    <dbReference type="NCBI Taxonomy" id="1137281"/>
    <lineage>
        <taxon>Bacteria</taxon>
        <taxon>Pseudomonadati</taxon>
        <taxon>Bacteroidota</taxon>
        <taxon>Flavobacteriia</taxon>
        <taxon>Flavobacteriales</taxon>
        <taxon>Flavobacteriaceae</taxon>
        <taxon>Xanthomarina</taxon>
    </lineage>
</organism>
<dbReference type="Gene3D" id="3.40.1350.10">
    <property type="match status" value="1"/>
</dbReference>
<accession>A0A3D6BNG8</accession>
<gene>
    <name evidence="1" type="ORF">DHV22_03935</name>
</gene>
<dbReference type="GO" id="GO:0003676">
    <property type="term" value="F:nucleic acid binding"/>
    <property type="evidence" value="ECO:0007669"/>
    <property type="project" value="InterPro"/>
</dbReference>
<name>A0A3D6BNG8_9FLAO</name>